<name>A0A813NYT9_9BILA</name>
<dbReference type="PANTHER" id="PTHR46270:SF2">
    <property type="entry name" value="TIR DOMAIN-CONTAINING PROTEIN"/>
    <property type="match status" value="1"/>
</dbReference>
<evidence type="ECO:0000313" key="4">
    <source>
        <dbReference type="EMBL" id="CAF0745123.1"/>
    </source>
</evidence>
<keyword evidence="2" id="KW-1133">Transmembrane helix</keyword>
<sequence>MKAVSKDRQRTVHVISLSEPSSSVNKESKLPNDLPTLLLNLHNILLKKSQDNDEIDSNICQYIGSIRSKILELTNLIQPTEIFDILQATLKTYINELLSIKTCPNIISSNSFQTIFHSLISIEIQLDLSSIFENNPLYARTVFYRSFDLLSLPLINDFLNDKYPNELFSHLIFILCTIINYIYSTSGHIVFKKNDLQNLVSNMRLLIEYVDKNKQNSNEAYIPIIINSILIVFWTLADKTILVPTIIETKCPNYVLKWISIQDLSLDIQRICMHILYNIARHDQGAETLNNANGINILKEFQQRVLQPNKDNNIELYRELRLFYCMTLSLLTEPKENQEDLNNLRQILDQLMQLIIGGEQSIDNRYEGFHVSEPIVVLTKLCVHDKILKYVLNESSIKNMKAKSRIDFFCELLIKFRGALVNDNDLDQLSLTALFNILWSISFHDEYSEELKSNSKFLITVKSLANDHEETLGDQYVSKHMSSILKAANGILWNLDENNPARTVRTTAIPEIKKAVQSDINITNQTRVMVSYSHADKEFCHQLVQALQKDIRLHIWVDFVYCFTEDLWEEIGEAIEQSNVILFLMSKDYQDSKSCRQEVMYAKDSLKKRFIPIYIKKDFVATSWLGVRIVGPQYIRFGKKSFDDTIKELIKLIVEDKNQQESDKNKITKPSTTSPSIIENKPIDNTNNQTKSTEDNHIKSNRKSSKKPVERWTKEDIVQWFDDNYIHQELIDLYDFRHGIDLLLYGQCLQPDWQIEYNAISERYEQKYNTKLYRDQFVRFVSAIHRLQPSNRKLCIIS</sequence>
<feature type="region of interest" description="Disordered" evidence="1">
    <location>
        <begin position="661"/>
        <end position="707"/>
    </location>
</feature>
<dbReference type="EMBL" id="CAJNOO010000017">
    <property type="protein sequence ID" value="CAF0745123.1"/>
    <property type="molecule type" value="Genomic_DNA"/>
</dbReference>
<evidence type="ECO:0000259" key="3">
    <source>
        <dbReference type="PROSITE" id="PS50104"/>
    </source>
</evidence>
<organism evidence="4 6">
    <name type="scientific">Rotaria sordida</name>
    <dbReference type="NCBI Taxonomy" id="392033"/>
    <lineage>
        <taxon>Eukaryota</taxon>
        <taxon>Metazoa</taxon>
        <taxon>Spiralia</taxon>
        <taxon>Gnathifera</taxon>
        <taxon>Rotifera</taxon>
        <taxon>Eurotatoria</taxon>
        <taxon>Bdelloidea</taxon>
        <taxon>Philodinida</taxon>
        <taxon>Philodinidae</taxon>
        <taxon>Rotaria</taxon>
    </lineage>
</organism>
<evidence type="ECO:0000256" key="1">
    <source>
        <dbReference type="SAM" id="MobiDB-lite"/>
    </source>
</evidence>
<dbReference type="OrthoDB" id="6075577at2759"/>
<keyword evidence="2" id="KW-0812">Transmembrane</keyword>
<feature type="domain" description="TIR" evidence="3">
    <location>
        <begin position="524"/>
        <end position="661"/>
    </location>
</feature>
<evidence type="ECO:0000313" key="6">
    <source>
        <dbReference type="Proteomes" id="UP000663882"/>
    </source>
</evidence>
<dbReference type="AlphaFoldDB" id="A0A813NYT9"/>
<dbReference type="Gene3D" id="3.40.50.10140">
    <property type="entry name" value="Toll/interleukin-1 receptor homology (TIR) domain"/>
    <property type="match status" value="1"/>
</dbReference>
<dbReference type="SMART" id="SM00255">
    <property type="entry name" value="TIR"/>
    <property type="match status" value="1"/>
</dbReference>
<protein>
    <recommendedName>
        <fullName evidence="3">TIR domain-containing protein</fullName>
    </recommendedName>
</protein>
<evidence type="ECO:0000313" key="5">
    <source>
        <dbReference type="EMBL" id="CAF3640494.1"/>
    </source>
</evidence>
<dbReference type="EMBL" id="CAJOAX010000721">
    <property type="protein sequence ID" value="CAF3640494.1"/>
    <property type="molecule type" value="Genomic_DNA"/>
</dbReference>
<reference evidence="4" key="1">
    <citation type="submission" date="2021-02" db="EMBL/GenBank/DDBJ databases">
        <authorList>
            <person name="Nowell W R."/>
        </authorList>
    </citation>
    <scope>NUCLEOTIDE SEQUENCE</scope>
</reference>
<gene>
    <name evidence="5" type="ORF">OTI717_LOCUS8805</name>
    <name evidence="4" type="ORF">RFH988_LOCUS966</name>
</gene>
<dbReference type="Pfam" id="PF13676">
    <property type="entry name" value="TIR_2"/>
    <property type="match status" value="1"/>
</dbReference>
<dbReference type="SUPFAM" id="SSF52200">
    <property type="entry name" value="Toll/Interleukin receptor TIR domain"/>
    <property type="match status" value="1"/>
</dbReference>
<proteinExistence type="predicted"/>
<keyword evidence="2" id="KW-0472">Membrane</keyword>
<dbReference type="PROSITE" id="PS50104">
    <property type="entry name" value="TIR"/>
    <property type="match status" value="1"/>
</dbReference>
<dbReference type="Proteomes" id="UP000663882">
    <property type="component" value="Unassembled WGS sequence"/>
</dbReference>
<dbReference type="InterPro" id="IPR000157">
    <property type="entry name" value="TIR_dom"/>
</dbReference>
<dbReference type="PANTHER" id="PTHR46270">
    <property type="entry name" value="ARMADILLO-TYPE FOLD-RELATED"/>
    <property type="match status" value="1"/>
</dbReference>
<evidence type="ECO:0000256" key="2">
    <source>
        <dbReference type="SAM" id="Phobius"/>
    </source>
</evidence>
<dbReference type="GO" id="GO:0007165">
    <property type="term" value="P:signal transduction"/>
    <property type="evidence" value="ECO:0007669"/>
    <property type="project" value="InterPro"/>
</dbReference>
<dbReference type="Proteomes" id="UP000663823">
    <property type="component" value="Unassembled WGS sequence"/>
</dbReference>
<feature type="transmembrane region" description="Helical" evidence="2">
    <location>
        <begin position="167"/>
        <end position="183"/>
    </location>
</feature>
<comment type="caution">
    <text evidence="4">The sequence shown here is derived from an EMBL/GenBank/DDBJ whole genome shotgun (WGS) entry which is preliminary data.</text>
</comment>
<dbReference type="InterPro" id="IPR035897">
    <property type="entry name" value="Toll_tir_struct_dom_sf"/>
</dbReference>
<feature type="compositionally biased region" description="Polar residues" evidence="1">
    <location>
        <begin position="668"/>
        <end position="691"/>
    </location>
</feature>
<accession>A0A813NYT9</accession>